<dbReference type="Gene3D" id="3.30.200.20">
    <property type="entry name" value="Phosphorylase Kinase, domain 1"/>
    <property type="match status" value="1"/>
</dbReference>
<keyword evidence="4" id="KW-0808">Transferase</keyword>
<feature type="domain" description="Protein kinase" evidence="12">
    <location>
        <begin position="411"/>
        <end position="746"/>
    </location>
</feature>
<sequence>MKGLFRRGKSTTNNNNKSSASTSSLSTSGQIEISAPFNVRLEHHVDFDREFGLSGVPKDWDLSSLQGIHFTVDDVHSVSTPDLNGDLTSHHEGVVVNDQSLTLQNNNNTITTRSGSFIHNNTNNNNNGGDSSPSLSVESVHSQQQLPPPALNTSNMMMMVNNNNNNNTINSTTSSPSLSSGGGGAPLTPLGATNVVLHDHLIINNNNKHASLASSTSSFFSKWRSGNHSSTSSSSGGGGGGGGGSFIGKNNNNYSSKLTILHSSSFDVNTTANSSESSSAIPTSSAPPTLMIVSSSSLPSVATTGSSSQPHEPHSKSASQGFFAKIFTKTSSKSVTTPIDSSSSSTVADHVTSNGQFVMNFTNVRRTEAGYYVEVGSNDVNNSMTLNMTPKFKKDKLLIDLISHENPFRLFTKMKKIGTGSTADVYKAIHVPSGKKVAIKVMSLTTSKNTNFDMIENEIFMMKHACKAYSSIFDYDAALDKTLMVQYFGTYSTVNCQVHEHIGRYLSDSKRRKLQQPQSTSQQQQQPQSNSTILSPNSSNSISTTIDMDTMLEYKEKSHDELWVTMEYVSGGKLTDLIGDNNVIHHRFLESEIAAILIPILKCLHLLHTKYGVIHRDIKSDNVLITRDGKIKLADYGFCAENTGRRRSVVGTPYWMSPEVVSGAEYNEKTDVWSLGILILELANGTVPLMEHPPIRALFLIRSQPPPTFTSSSEWSDVFHDFLSRCLEKDPQKRASVEELLEHEFLKGACNLDFLPPLLNRIRAEKKRNIKESEIGLQVVKLRNSQEDEEKNAYDPDDEYEASKRKKKGIGIMGVVMHEQQQITQNEGDYNGDGEENFDDGEYGGDHNSETFDHDGTGGGGMDPQELDVDDYDEMLV</sequence>
<name>A0A6A5C7Q9_NAEFO</name>
<dbReference type="AlphaFoldDB" id="A0A6A5C7Q9"/>
<dbReference type="GO" id="GO:0005524">
    <property type="term" value="F:ATP binding"/>
    <property type="evidence" value="ECO:0007669"/>
    <property type="project" value="UniProtKB-UniRule"/>
</dbReference>
<dbReference type="GO" id="GO:0005737">
    <property type="term" value="C:cytoplasm"/>
    <property type="evidence" value="ECO:0007669"/>
    <property type="project" value="TreeGrafter"/>
</dbReference>
<comment type="catalytic activity">
    <reaction evidence="8">
        <text>L-threonyl-[protein] + ATP = O-phospho-L-threonyl-[protein] + ADP + H(+)</text>
        <dbReference type="Rhea" id="RHEA:46608"/>
        <dbReference type="Rhea" id="RHEA-COMP:11060"/>
        <dbReference type="Rhea" id="RHEA-COMP:11605"/>
        <dbReference type="ChEBI" id="CHEBI:15378"/>
        <dbReference type="ChEBI" id="CHEBI:30013"/>
        <dbReference type="ChEBI" id="CHEBI:30616"/>
        <dbReference type="ChEBI" id="CHEBI:61977"/>
        <dbReference type="ChEBI" id="CHEBI:456216"/>
        <dbReference type="EC" id="2.7.11.1"/>
    </reaction>
</comment>
<comment type="similarity">
    <text evidence="1">Belongs to the protein kinase superfamily. STE Ser/Thr protein kinase family. STE20 subfamily.</text>
</comment>
<dbReference type="PANTHER" id="PTHR48012">
    <property type="entry name" value="STERILE20-LIKE KINASE, ISOFORM B-RELATED"/>
    <property type="match status" value="1"/>
</dbReference>
<dbReference type="Pfam" id="PF00069">
    <property type="entry name" value="Pkinase"/>
    <property type="match status" value="1"/>
</dbReference>
<keyword evidence="5 10" id="KW-0547">Nucleotide-binding</keyword>
<evidence type="ECO:0000313" key="13">
    <source>
        <dbReference type="EMBL" id="KAF0983806.1"/>
    </source>
</evidence>
<evidence type="ECO:0000256" key="4">
    <source>
        <dbReference type="ARBA" id="ARBA00022679"/>
    </source>
</evidence>
<dbReference type="GeneID" id="68114939"/>
<dbReference type="CDD" id="cd05122">
    <property type="entry name" value="PKc_STE"/>
    <property type="match status" value="1"/>
</dbReference>
<dbReference type="InterPro" id="IPR017441">
    <property type="entry name" value="Protein_kinase_ATP_BS"/>
</dbReference>
<feature type="compositionally biased region" description="Low complexity" evidence="11">
    <location>
        <begin position="10"/>
        <end position="28"/>
    </location>
</feature>
<dbReference type="Gene3D" id="1.10.510.10">
    <property type="entry name" value="Transferase(Phosphotransferase) domain 1"/>
    <property type="match status" value="1"/>
</dbReference>
<evidence type="ECO:0000256" key="2">
    <source>
        <dbReference type="ARBA" id="ARBA00012513"/>
    </source>
</evidence>
<feature type="compositionally biased region" description="Acidic residues" evidence="11">
    <location>
        <begin position="865"/>
        <end position="877"/>
    </location>
</feature>
<dbReference type="VEuPathDB" id="AmoebaDB:NfTy_006300"/>
<accession>A0A6A5C7Q9</accession>
<keyword evidence="3" id="KW-0723">Serine/threonine-protein kinase</keyword>
<feature type="compositionally biased region" description="Low complexity" evidence="11">
    <location>
        <begin position="120"/>
        <end position="142"/>
    </location>
</feature>
<dbReference type="InterPro" id="IPR050629">
    <property type="entry name" value="STE20/SPS1-PAK"/>
</dbReference>
<feature type="region of interest" description="Disordered" evidence="11">
    <location>
        <begin position="1"/>
        <end position="29"/>
    </location>
</feature>
<evidence type="ECO:0000256" key="11">
    <source>
        <dbReference type="SAM" id="MobiDB-lite"/>
    </source>
</evidence>
<organism evidence="13 14">
    <name type="scientific">Naegleria fowleri</name>
    <name type="common">Brain eating amoeba</name>
    <dbReference type="NCBI Taxonomy" id="5763"/>
    <lineage>
        <taxon>Eukaryota</taxon>
        <taxon>Discoba</taxon>
        <taxon>Heterolobosea</taxon>
        <taxon>Tetramitia</taxon>
        <taxon>Eutetramitia</taxon>
        <taxon>Vahlkampfiidae</taxon>
        <taxon>Naegleria</taxon>
    </lineage>
</organism>
<evidence type="ECO:0000256" key="5">
    <source>
        <dbReference type="ARBA" id="ARBA00022741"/>
    </source>
</evidence>
<evidence type="ECO:0000259" key="12">
    <source>
        <dbReference type="PROSITE" id="PS50011"/>
    </source>
</evidence>
<keyword evidence="7 10" id="KW-0067">ATP-binding</keyword>
<feature type="compositionally biased region" description="Low complexity" evidence="11">
    <location>
        <begin position="515"/>
        <end position="541"/>
    </location>
</feature>
<feature type="compositionally biased region" description="Low complexity" evidence="11">
    <location>
        <begin position="223"/>
        <end position="234"/>
    </location>
</feature>
<feature type="region of interest" description="Disordered" evidence="11">
    <location>
        <begin position="509"/>
        <end position="541"/>
    </location>
</feature>
<feature type="binding site" evidence="10">
    <location>
        <position position="440"/>
    </location>
    <ligand>
        <name>ATP</name>
        <dbReference type="ChEBI" id="CHEBI:30616"/>
    </ligand>
</feature>
<feature type="compositionally biased region" description="Acidic residues" evidence="11">
    <location>
        <begin position="830"/>
        <end position="843"/>
    </location>
</feature>
<evidence type="ECO:0000256" key="3">
    <source>
        <dbReference type="ARBA" id="ARBA00022527"/>
    </source>
</evidence>
<dbReference type="PROSITE" id="PS00107">
    <property type="entry name" value="PROTEIN_KINASE_ATP"/>
    <property type="match status" value="1"/>
</dbReference>
<dbReference type="EMBL" id="VFQX01000004">
    <property type="protein sequence ID" value="KAF0983806.1"/>
    <property type="molecule type" value="Genomic_DNA"/>
</dbReference>
<dbReference type="OrthoDB" id="1022360at2759"/>
<comment type="caution">
    <text evidence="13">The sequence shown here is derived from an EMBL/GenBank/DDBJ whole genome shotgun (WGS) entry which is preliminary data.</text>
</comment>
<dbReference type="PROSITE" id="PS50011">
    <property type="entry name" value="PROTEIN_KINASE_DOM"/>
    <property type="match status" value="1"/>
</dbReference>
<evidence type="ECO:0000313" key="14">
    <source>
        <dbReference type="Proteomes" id="UP000444721"/>
    </source>
</evidence>
<dbReference type="SUPFAM" id="SSF56112">
    <property type="entry name" value="Protein kinase-like (PK-like)"/>
    <property type="match status" value="1"/>
</dbReference>
<dbReference type="SMART" id="SM00220">
    <property type="entry name" value="S_TKc"/>
    <property type="match status" value="1"/>
</dbReference>
<feature type="region of interest" description="Disordered" evidence="11">
    <location>
        <begin position="297"/>
        <end position="318"/>
    </location>
</feature>
<dbReference type="InterPro" id="IPR008271">
    <property type="entry name" value="Ser/Thr_kinase_AS"/>
</dbReference>
<evidence type="ECO:0000256" key="8">
    <source>
        <dbReference type="ARBA" id="ARBA00047899"/>
    </source>
</evidence>
<proteinExistence type="inferred from homology"/>
<feature type="region of interest" description="Disordered" evidence="11">
    <location>
        <begin position="826"/>
        <end position="877"/>
    </location>
</feature>
<evidence type="ECO:0000256" key="10">
    <source>
        <dbReference type="PROSITE-ProRule" id="PRU10141"/>
    </source>
</evidence>
<dbReference type="InterPro" id="IPR000719">
    <property type="entry name" value="Prot_kinase_dom"/>
</dbReference>
<feature type="region of interest" description="Disordered" evidence="11">
    <location>
        <begin position="223"/>
        <end position="244"/>
    </location>
</feature>
<reference evidence="13 14" key="1">
    <citation type="journal article" date="2019" name="Sci. Rep.">
        <title>Nanopore sequencing improves the draft genome of the human pathogenic amoeba Naegleria fowleri.</title>
        <authorList>
            <person name="Liechti N."/>
            <person name="Schurch N."/>
            <person name="Bruggmann R."/>
            <person name="Wittwer M."/>
        </authorList>
    </citation>
    <scope>NUCLEOTIDE SEQUENCE [LARGE SCALE GENOMIC DNA]</scope>
    <source>
        <strain evidence="13 14">ATCC 30894</strain>
    </source>
</reference>
<dbReference type="Proteomes" id="UP000444721">
    <property type="component" value="Unassembled WGS sequence"/>
</dbReference>
<evidence type="ECO:0000256" key="6">
    <source>
        <dbReference type="ARBA" id="ARBA00022777"/>
    </source>
</evidence>
<dbReference type="InterPro" id="IPR011009">
    <property type="entry name" value="Kinase-like_dom_sf"/>
</dbReference>
<feature type="compositionally biased region" description="Gly residues" evidence="11">
    <location>
        <begin position="235"/>
        <end position="244"/>
    </location>
</feature>
<keyword evidence="14" id="KW-1185">Reference proteome</keyword>
<dbReference type="RefSeq" id="XP_044568519.1">
    <property type="nucleotide sequence ID" value="XM_044711497.1"/>
</dbReference>
<comment type="catalytic activity">
    <reaction evidence="9">
        <text>L-seryl-[protein] + ATP = O-phospho-L-seryl-[protein] + ADP + H(+)</text>
        <dbReference type="Rhea" id="RHEA:17989"/>
        <dbReference type="Rhea" id="RHEA-COMP:9863"/>
        <dbReference type="Rhea" id="RHEA-COMP:11604"/>
        <dbReference type="ChEBI" id="CHEBI:15378"/>
        <dbReference type="ChEBI" id="CHEBI:29999"/>
        <dbReference type="ChEBI" id="CHEBI:30616"/>
        <dbReference type="ChEBI" id="CHEBI:83421"/>
        <dbReference type="ChEBI" id="CHEBI:456216"/>
        <dbReference type="EC" id="2.7.11.1"/>
    </reaction>
</comment>
<dbReference type="PROSITE" id="PS00108">
    <property type="entry name" value="PROTEIN_KINASE_ST"/>
    <property type="match status" value="1"/>
</dbReference>
<feature type="compositionally biased region" description="Basic and acidic residues" evidence="11">
    <location>
        <begin position="844"/>
        <end position="856"/>
    </location>
</feature>
<protein>
    <recommendedName>
        <fullName evidence="2">non-specific serine/threonine protein kinase</fullName>
        <ecNumber evidence="2">2.7.11.1</ecNumber>
    </recommendedName>
</protein>
<dbReference type="VEuPathDB" id="AmoebaDB:FDP41_007721"/>
<feature type="region of interest" description="Disordered" evidence="11">
    <location>
        <begin position="107"/>
        <end position="185"/>
    </location>
</feature>
<evidence type="ECO:0000256" key="9">
    <source>
        <dbReference type="ARBA" id="ARBA00048679"/>
    </source>
</evidence>
<dbReference type="EC" id="2.7.11.1" evidence="2"/>
<gene>
    <name evidence="13" type="ORF">FDP41_007721</name>
</gene>
<evidence type="ECO:0000256" key="1">
    <source>
        <dbReference type="ARBA" id="ARBA00008874"/>
    </source>
</evidence>
<dbReference type="GO" id="GO:0004674">
    <property type="term" value="F:protein serine/threonine kinase activity"/>
    <property type="evidence" value="ECO:0007669"/>
    <property type="project" value="UniProtKB-KW"/>
</dbReference>
<dbReference type="PANTHER" id="PTHR48012:SF10">
    <property type="entry name" value="FI20177P1"/>
    <property type="match status" value="1"/>
</dbReference>
<keyword evidence="6" id="KW-0418">Kinase</keyword>
<feature type="compositionally biased region" description="Low complexity" evidence="11">
    <location>
        <begin position="152"/>
        <end position="179"/>
    </location>
</feature>
<evidence type="ECO:0000256" key="7">
    <source>
        <dbReference type="ARBA" id="ARBA00022840"/>
    </source>
</evidence>
<dbReference type="VEuPathDB" id="AmoebaDB:NF0016850"/>